<dbReference type="EMBL" id="KV878211">
    <property type="protein sequence ID" value="OJJ37004.1"/>
    <property type="molecule type" value="Genomic_DNA"/>
</dbReference>
<dbReference type="InterPro" id="IPR036188">
    <property type="entry name" value="FAD/NAD-bd_sf"/>
</dbReference>
<proteinExistence type="inferred from homology"/>
<evidence type="ECO:0000256" key="2">
    <source>
        <dbReference type="ARBA" id="ARBA00022630"/>
    </source>
</evidence>
<keyword evidence="2" id="KW-0285">Flavoprotein</keyword>
<dbReference type="RefSeq" id="XP_040690680.1">
    <property type="nucleotide sequence ID" value="XM_040834926.1"/>
</dbReference>
<gene>
    <name evidence="7" type="ORF">ASPWEDRAFT_38644</name>
</gene>
<dbReference type="Proteomes" id="UP000184383">
    <property type="component" value="Unassembled WGS sequence"/>
</dbReference>
<dbReference type="Gene3D" id="3.50.50.60">
    <property type="entry name" value="FAD/NAD(P)-binding domain"/>
    <property type="match status" value="1"/>
</dbReference>
<evidence type="ECO:0000259" key="6">
    <source>
        <dbReference type="Pfam" id="PF01494"/>
    </source>
</evidence>
<dbReference type="PRINTS" id="PR00420">
    <property type="entry name" value="RNGMNOXGNASE"/>
</dbReference>
<dbReference type="VEuPathDB" id="FungiDB:ASPWEDRAFT_38644"/>
<dbReference type="AlphaFoldDB" id="A0A1L9RQ06"/>
<evidence type="ECO:0000256" key="1">
    <source>
        <dbReference type="ARBA" id="ARBA00007992"/>
    </source>
</evidence>
<comment type="similarity">
    <text evidence="1">Belongs to the paxM FAD-dependent monooxygenase family.</text>
</comment>
<organism evidence="7 8">
    <name type="scientific">Aspergillus wentii DTO 134E9</name>
    <dbReference type="NCBI Taxonomy" id="1073089"/>
    <lineage>
        <taxon>Eukaryota</taxon>
        <taxon>Fungi</taxon>
        <taxon>Dikarya</taxon>
        <taxon>Ascomycota</taxon>
        <taxon>Pezizomycotina</taxon>
        <taxon>Eurotiomycetes</taxon>
        <taxon>Eurotiomycetidae</taxon>
        <taxon>Eurotiales</taxon>
        <taxon>Aspergillaceae</taxon>
        <taxon>Aspergillus</taxon>
        <taxon>Aspergillus subgen. Cremei</taxon>
    </lineage>
</organism>
<feature type="chain" id="PRO_5012182949" description="FAD-binding domain-containing protein" evidence="5">
    <location>
        <begin position="20"/>
        <end position="455"/>
    </location>
</feature>
<keyword evidence="4" id="KW-0560">Oxidoreductase</keyword>
<accession>A0A1L9RQ06</accession>
<dbReference type="GO" id="GO:0004497">
    <property type="term" value="F:monooxygenase activity"/>
    <property type="evidence" value="ECO:0007669"/>
    <property type="project" value="InterPro"/>
</dbReference>
<keyword evidence="5" id="KW-0732">Signal</keyword>
<dbReference type="InterPro" id="IPR050562">
    <property type="entry name" value="FAD_mOase_fung"/>
</dbReference>
<evidence type="ECO:0000256" key="4">
    <source>
        <dbReference type="ARBA" id="ARBA00023002"/>
    </source>
</evidence>
<evidence type="ECO:0000256" key="5">
    <source>
        <dbReference type="SAM" id="SignalP"/>
    </source>
</evidence>
<evidence type="ECO:0000313" key="8">
    <source>
        <dbReference type="Proteomes" id="UP000184383"/>
    </source>
</evidence>
<dbReference type="PANTHER" id="PTHR47356:SF2">
    <property type="entry name" value="FAD-BINDING DOMAIN-CONTAINING PROTEIN-RELATED"/>
    <property type="match status" value="1"/>
</dbReference>
<dbReference type="InterPro" id="IPR002938">
    <property type="entry name" value="FAD-bd"/>
</dbReference>
<dbReference type="OrthoDB" id="2431938at2759"/>
<dbReference type="GeneID" id="63750774"/>
<evidence type="ECO:0000256" key="3">
    <source>
        <dbReference type="ARBA" id="ARBA00022827"/>
    </source>
</evidence>
<name>A0A1L9RQ06_ASPWE</name>
<feature type="domain" description="FAD-binding" evidence="6">
    <location>
        <begin position="4"/>
        <end position="339"/>
    </location>
</feature>
<dbReference type="STRING" id="1073089.A0A1L9RQ06"/>
<keyword evidence="3" id="KW-0274">FAD</keyword>
<evidence type="ECO:0000313" key="7">
    <source>
        <dbReference type="EMBL" id="OJJ37004.1"/>
    </source>
</evidence>
<feature type="signal peptide" evidence="5">
    <location>
        <begin position="1"/>
        <end position="19"/>
    </location>
</feature>
<dbReference type="GO" id="GO:0071949">
    <property type="term" value="F:FAD binding"/>
    <property type="evidence" value="ECO:0007669"/>
    <property type="project" value="InterPro"/>
</dbReference>
<dbReference type="SUPFAM" id="SSF51905">
    <property type="entry name" value="FAD/NAD(P)-binding domain"/>
    <property type="match status" value="1"/>
</dbReference>
<sequence>MGDFKVLIAGGSLVGLTLALVLEQAGIDYELFEKGDFAPQIGASIGLHPQTLRILDQLGVWADIQRVVVPLHHRYHFDGNGRCFEQSEILQDIEQILARPIIFMERCEALRILQSHISDQSKLHAHNAVTAYEETTDGIIVTTADGITHRGDVLIGADGIHSRVRQLMAEHISLDNPARSQEITQTFTSEYKCIFAVSRNDPSSPFLPDATVHNVYYDNHSAVAATGSPGLVFWFLFVKTPLTTSPNCPRYTDADADGLVEEYASVAPGPGYTIKDLWEARVNGALVPLEEGIIPQWSHGRVMLMGDSVHKVTINAGLGGNLAFEAIAHFSNALVSLLHDNPSPSTEKITALFQKLEQTHRPRATTVLNVSGQITRYEAQDSWFLKFAARHLSPLVCDRWKAQLYANFANGAPWLDFLPLKDEKKQTPETSNTHLWIGLGIGAAVVGVVTSWKHL</sequence>
<reference evidence="8" key="1">
    <citation type="journal article" date="2017" name="Genome Biol.">
        <title>Comparative genomics reveals high biological diversity and specific adaptations in the industrially and medically important fungal genus Aspergillus.</title>
        <authorList>
            <person name="de Vries R.P."/>
            <person name="Riley R."/>
            <person name="Wiebenga A."/>
            <person name="Aguilar-Osorio G."/>
            <person name="Amillis S."/>
            <person name="Uchima C.A."/>
            <person name="Anderluh G."/>
            <person name="Asadollahi M."/>
            <person name="Askin M."/>
            <person name="Barry K."/>
            <person name="Battaglia E."/>
            <person name="Bayram O."/>
            <person name="Benocci T."/>
            <person name="Braus-Stromeyer S.A."/>
            <person name="Caldana C."/>
            <person name="Canovas D."/>
            <person name="Cerqueira G.C."/>
            <person name="Chen F."/>
            <person name="Chen W."/>
            <person name="Choi C."/>
            <person name="Clum A."/>
            <person name="Dos Santos R.A."/>
            <person name="Damasio A.R."/>
            <person name="Diallinas G."/>
            <person name="Emri T."/>
            <person name="Fekete E."/>
            <person name="Flipphi M."/>
            <person name="Freyberg S."/>
            <person name="Gallo A."/>
            <person name="Gournas C."/>
            <person name="Habgood R."/>
            <person name="Hainaut M."/>
            <person name="Harispe M.L."/>
            <person name="Henrissat B."/>
            <person name="Hilden K.S."/>
            <person name="Hope R."/>
            <person name="Hossain A."/>
            <person name="Karabika E."/>
            <person name="Karaffa L."/>
            <person name="Karanyi Z."/>
            <person name="Krasevec N."/>
            <person name="Kuo A."/>
            <person name="Kusch H."/>
            <person name="LaButti K."/>
            <person name="Lagendijk E.L."/>
            <person name="Lapidus A."/>
            <person name="Levasseur A."/>
            <person name="Lindquist E."/>
            <person name="Lipzen A."/>
            <person name="Logrieco A.F."/>
            <person name="MacCabe A."/>
            <person name="Maekelae M.R."/>
            <person name="Malavazi I."/>
            <person name="Melin P."/>
            <person name="Meyer V."/>
            <person name="Mielnichuk N."/>
            <person name="Miskei M."/>
            <person name="Molnar A.P."/>
            <person name="Mule G."/>
            <person name="Ngan C.Y."/>
            <person name="Orejas M."/>
            <person name="Orosz E."/>
            <person name="Ouedraogo J.P."/>
            <person name="Overkamp K.M."/>
            <person name="Park H.-S."/>
            <person name="Perrone G."/>
            <person name="Piumi F."/>
            <person name="Punt P.J."/>
            <person name="Ram A.F."/>
            <person name="Ramon A."/>
            <person name="Rauscher S."/>
            <person name="Record E."/>
            <person name="Riano-Pachon D.M."/>
            <person name="Robert V."/>
            <person name="Roehrig J."/>
            <person name="Ruller R."/>
            <person name="Salamov A."/>
            <person name="Salih N.S."/>
            <person name="Samson R.A."/>
            <person name="Sandor E."/>
            <person name="Sanguinetti M."/>
            <person name="Schuetze T."/>
            <person name="Sepcic K."/>
            <person name="Shelest E."/>
            <person name="Sherlock G."/>
            <person name="Sophianopoulou V."/>
            <person name="Squina F.M."/>
            <person name="Sun H."/>
            <person name="Susca A."/>
            <person name="Todd R.B."/>
            <person name="Tsang A."/>
            <person name="Unkles S.E."/>
            <person name="van de Wiele N."/>
            <person name="van Rossen-Uffink D."/>
            <person name="Oliveira J.V."/>
            <person name="Vesth T.C."/>
            <person name="Visser J."/>
            <person name="Yu J.-H."/>
            <person name="Zhou M."/>
            <person name="Andersen M.R."/>
            <person name="Archer D.B."/>
            <person name="Baker S.E."/>
            <person name="Benoit I."/>
            <person name="Brakhage A.A."/>
            <person name="Braus G.H."/>
            <person name="Fischer R."/>
            <person name="Frisvad J.C."/>
            <person name="Goldman G.H."/>
            <person name="Houbraken J."/>
            <person name="Oakley B."/>
            <person name="Pocsi I."/>
            <person name="Scazzocchio C."/>
            <person name="Seiboth B."/>
            <person name="vanKuyk P.A."/>
            <person name="Wortman J."/>
            <person name="Dyer P.S."/>
            <person name="Grigoriev I.V."/>
        </authorList>
    </citation>
    <scope>NUCLEOTIDE SEQUENCE [LARGE SCALE GENOMIC DNA]</scope>
    <source>
        <strain evidence="8">DTO 134E9</strain>
    </source>
</reference>
<keyword evidence="8" id="KW-1185">Reference proteome</keyword>
<dbReference type="Pfam" id="PF01494">
    <property type="entry name" value="FAD_binding_3"/>
    <property type="match status" value="1"/>
</dbReference>
<dbReference type="PANTHER" id="PTHR47356">
    <property type="entry name" value="FAD-DEPENDENT MONOOXYGENASE ASQG-RELATED"/>
    <property type="match status" value="1"/>
</dbReference>
<protein>
    <recommendedName>
        <fullName evidence="6">FAD-binding domain-containing protein</fullName>
    </recommendedName>
</protein>